<reference evidence="1" key="1">
    <citation type="submission" date="2021-02" db="EMBL/GenBank/DDBJ databases">
        <authorList>
            <person name="Nowell W R."/>
        </authorList>
    </citation>
    <scope>NUCLEOTIDE SEQUENCE</scope>
</reference>
<dbReference type="Proteomes" id="UP000663848">
    <property type="component" value="Unassembled WGS sequence"/>
</dbReference>
<feature type="non-terminal residue" evidence="1">
    <location>
        <position position="1"/>
    </location>
</feature>
<protein>
    <submittedName>
        <fullName evidence="1">Uncharacterized protein</fullName>
    </submittedName>
</protein>
<dbReference type="AlphaFoldDB" id="A0A822B013"/>
<accession>A0A822B013</accession>
<sequence>GTTLTTKQSSAIWPNNSTFYPCAADASTTFTIVAGYVEGSVRSRVRATPTVYLIWNSNLTVLSTWSYSATNNSWQSRLTYSNSNTRSGQYTMSVKINSDDPTRVLVGMPYLNTVFLFVIGNSGTSLTLASSLGTGNSVGFGKSVTWLTKSQAAILTTTYSANYLTYYSSTVYLYTNLSGSNIPLKPSAVFPNAQQPIPSTI</sequence>
<proteinExistence type="predicted"/>
<organism evidence="1 2">
    <name type="scientific">Rotaria socialis</name>
    <dbReference type="NCBI Taxonomy" id="392032"/>
    <lineage>
        <taxon>Eukaryota</taxon>
        <taxon>Metazoa</taxon>
        <taxon>Spiralia</taxon>
        <taxon>Gnathifera</taxon>
        <taxon>Rotifera</taxon>
        <taxon>Eurotatoria</taxon>
        <taxon>Bdelloidea</taxon>
        <taxon>Philodinida</taxon>
        <taxon>Philodinidae</taxon>
        <taxon>Rotaria</taxon>
    </lineage>
</organism>
<comment type="caution">
    <text evidence="1">The sequence shown here is derived from an EMBL/GenBank/DDBJ whole genome shotgun (WGS) entry which is preliminary data.</text>
</comment>
<evidence type="ECO:0000313" key="2">
    <source>
        <dbReference type="Proteomes" id="UP000663848"/>
    </source>
</evidence>
<dbReference type="EMBL" id="CAJOBR010035908">
    <property type="protein sequence ID" value="CAF5012205.1"/>
    <property type="molecule type" value="Genomic_DNA"/>
</dbReference>
<gene>
    <name evidence="1" type="ORF">QYT958_LOCUS39169</name>
</gene>
<evidence type="ECO:0000313" key="1">
    <source>
        <dbReference type="EMBL" id="CAF5012205.1"/>
    </source>
</evidence>
<feature type="non-terminal residue" evidence="1">
    <location>
        <position position="201"/>
    </location>
</feature>
<name>A0A822B013_9BILA</name>